<accession>A0A329UJI8</accession>
<evidence type="ECO:0000313" key="2">
    <source>
        <dbReference type="EMBL" id="RAW61120.1"/>
    </source>
</evidence>
<keyword evidence="1" id="KW-0812">Transmembrane</keyword>
<gene>
    <name evidence="2" type="ORF">C4N22_00070</name>
</gene>
<organism evidence="2 3">
    <name type="scientific">Faecalibacterium prausnitzii</name>
    <dbReference type="NCBI Taxonomy" id="853"/>
    <lineage>
        <taxon>Bacteria</taxon>
        <taxon>Bacillati</taxon>
        <taxon>Bacillota</taxon>
        <taxon>Clostridia</taxon>
        <taxon>Eubacteriales</taxon>
        <taxon>Oscillospiraceae</taxon>
        <taxon>Faecalibacterium</taxon>
    </lineage>
</organism>
<reference evidence="2 3" key="1">
    <citation type="submission" date="2018-02" db="EMBL/GenBank/DDBJ databases">
        <title>Complete genome sequencing of Faecalibacterium prausnitzii strains isolated from the human gut.</title>
        <authorList>
            <person name="Fitzgerald B.C."/>
            <person name="Shkoporov A.N."/>
            <person name="Ross P.R."/>
            <person name="Hill C."/>
        </authorList>
    </citation>
    <scope>NUCLEOTIDE SEQUENCE [LARGE SCALE GENOMIC DNA]</scope>
    <source>
        <strain evidence="2 3">APC923/61-1</strain>
    </source>
</reference>
<keyword evidence="1" id="KW-0472">Membrane</keyword>
<keyword evidence="1" id="KW-1133">Transmembrane helix</keyword>
<evidence type="ECO:0000313" key="3">
    <source>
        <dbReference type="Proteomes" id="UP000250583"/>
    </source>
</evidence>
<protein>
    <submittedName>
        <fullName evidence="2">XRE family transcriptional regulator</fullName>
    </submittedName>
</protein>
<feature type="transmembrane region" description="Helical" evidence="1">
    <location>
        <begin position="184"/>
        <end position="202"/>
    </location>
</feature>
<dbReference type="AlphaFoldDB" id="A0A329UJI8"/>
<feature type="transmembrane region" description="Helical" evidence="1">
    <location>
        <begin position="93"/>
        <end position="112"/>
    </location>
</feature>
<name>A0A329UJI8_9FIRM</name>
<proteinExistence type="predicted"/>
<comment type="caution">
    <text evidence="2">The sequence shown here is derived from an EMBL/GenBank/DDBJ whole genome shotgun (WGS) entry which is preliminary data.</text>
</comment>
<feature type="transmembrane region" description="Helical" evidence="1">
    <location>
        <begin position="61"/>
        <end position="81"/>
    </location>
</feature>
<dbReference type="Proteomes" id="UP000250583">
    <property type="component" value="Unassembled WGS sequence"/>
</dbReference>
<dbReference type="EMBL" id="PRLE01000001">
    <property type="protein sequence ID" value="RAW61120.1"/>
    <property type="molecule type" value="Genomic_DNA"/>
</dbReference>
<evidence type="ECO:0000256" key="1">
    <source>
        <dbReference type="SAM" id="Phobius"/>
    </source>
</evidence>
<sequence>MALLLPLAGALGVSVTELLEGRRAVQEQRYSAAEVEALIRRALAFPVEPPERQQARVKRYLPVYLICCVLGVAEALAVWMLGLAPTEMGQTCLVLGVGFGVIYGAYAFFWMAETLPRYYDENRIAQFAQGAMHIHIPGVYYNNRNWRYVLRAFRAWSMASMLLLPPSLAVAGQLDPHLGGKATVAAFAVYILSLFGCIVVPAKRHEKDEE</sequence>
<feature type="transmembrane region" description="Helical" evidence="1">
    <location>
        <begin position="153"/>
        <end position="172"/>
    </location>
</feature>